<gene>
    <name evidence="4" type="ORF">MUN53_04945</name>
</gene>
<feature type="domain" description="Protein FecR C-terminal" evidence="3">
    <location>
        <begin position="255"/>
        <end position="317"/>
    </location>
</feature>
<evidence type="ECO:0000313" key="5">
    <source>
        <dbReference type="Proteomes" id="UP001165444"/>
    </source>
</evidence>
<dbReference type="PANTHER" id="PTHR30273:SF2">
    <property type="entry name" value="PROTEIN FECR"/>
    <property type="match status" value="1"/>
</dbReference>
<reference evidence="4 5" key="1">
    <citation type="submission" date="2022-03" db="EMBL/GenBank/DDBJ databases">
        <title>Parabacteroides sp. nov. isolated from swine feces.</title>
        <authorList>
            <person name="Bak J.E."/>
        </authorList>
    </citation>
    <scope>NUCLEOTIDE SEQUENCE [LARGE SCALE GENOMIC DNA]</scope>
    <source>
        <strain evidence="4 5">AGMB00274</strain>
    </source>
</reference>
<dbReference type="Proteomes" id="UP001165444">
    <property type="component" value="Unassembled WGS sequence"/>
</dbReference>
<dbReference type="PIRSF" id="PIRSF018266">
    <property type="entry name" value="FecR"/>
    <property type="match status" value="1"/>
</dbReference>
<evidence type="ECO:0000259" key="2">
    <source>
        <dbReference type="Pfam" id="PF04773"/>
    </source>
</evidence>
<evidence type="ECO:0000313" key="4">
    <source>
        <dbReference type="EMBL" id="MCJ2379961.1"/>
    </source>
</evidence>
<dbReference type="EMBL" id="JAKZMM010000009">
    <property type="protein sequence ID" value="MCJ2379961.1"/>
    <property type="molecule type" value="Genomic_DNA"/>
</dbReference>
<evidence type="ECO:0000259" key="3">
    <source>
        <dbReference type="Pfam" id="PF16344"/>
    </source>
</evidence>
<dbReference type="Pfam" id="PF04773">
    <property type="entry name" value="FecR"/>
    <property type="match status" value="1"/>
</dbReference>
<keyword evidence="1" id="KW-0472">Membrane</keyword>
<feature type="domain" description="FecR protein" evidence="2">
    <location>
        <begin position="117"/>
        <end position="213"/>
    </location>
</feature>
<dbReference type="Gene3D" id="2.60.120.1440">
    <property type="match status" value="1"/>
</dbReference>
<keyword evidence="5" id="KW-1185">Reference proteome</keyword>
<dbReference type="InterPro" id="IPR032508">
    <property type="entry name" value="FecR_C"/>
</dbReference>
<dbReference type="Gene3D" id="3.55.50.30">
    <property type="match status" value="1"/>
</dbReference>
<sequence>MEQKENIRIEELLPRYCDGNVTMEERHWVEQWMAESEEHQKIVRQMYLINLSADTLSVMNRVQPEKALQKVNRRIRLSEAKLWLHRLEQAAAILFLPLLGLYWFFPRTAEKEVRWLTVQTNPGMTTQLTLPDGSHVSLNSESSISYPEVFTDQTRNVKLSGEAYFEVTKNPEQRFIVSTPYQAAIEVLGTSFNVEAFAQDSTIATTLVEGAVRFKYEGKEVSIHPGEKIVYNRLRNQYETFKTNGISESSWKDGKLIFHNTPFNEALRMLEKRYYVQFKVSNPKYQQDAFTGTFTNQRLERILEIFQISSHIKWRYIASQDKSEKKQTIEIY</sequence>
<protein>
    <submittedName>
        <fullName evidence="4">FecR domain-containing protein</fullName>
    </submittedName>
</protein>
<evidence type="ECO:0000256" key="1">
    <source>
        <dbReference type="SAM" id="Phobius"/>
    </source>
</evidence>
<proteinExistence type="predicted"/>
<dbReference type="Pfam" id="PF16344">
    <property type="entry name" value="FecR_C"/>
    <property type="match status" value="1"/>
</dbReference>
<accession>A0ABT0BYV8</accession>
<dbReference type="InterPro" id="IPR006860">
    <property type="entry name" value="FecR"/>
</dbReference>
<feature type="transmembrane region" description="Helical" evidence="1">
    <location>
        <begin position="83"/>
        <end position="105"/>
    </location>
</feature>
<dbReference type="InterPro" id="IPR012373">
    <property type="entry name" value="Ferrdict_sens_TM"/>
</dbReference>
<name>A0ABT0BYV8_9BACT</name>
<dbReference type="PANTHER" id="PTHR30273">
    <property type="entry name" value="PERIPLASMIC SIGNAL SENSOR AND SIGMA FACTOR ACTIVATOR FECR-RELATED"/>
    <property type="match status" value="1"/>
</dbReference>
<dbReference type="RefSeq" id="WP_243323653.1">
    <property type="nucleotide sequence ID" value="NZ_JAKZMM010000009.1"/>
</dbReference>
<organism evidence="4 5">
    <name type="scientific">Parabacteroides faecalis</name>
    <dbReference type="NCBI Taxonomy" id="2924040"/>
    <lineage>
        <taxon>Bacteria</taxon>
        <taxon>Pseudomonadati</taxon>
        <taxon>Bacteroidota</taxon>
        <taxon>Bacteroidia</taxon>
        <taxon>Bacteroidales</taxon>
        <taxon>Tannerellaceae</taxon>
        <taxon>Parabacteroides</taxon>
    </lineage>
</organism>
<keyword evidence="1" id="KW-0812">Transmembrane</keyword>
<comment type="caution">
    <text evidence="4">The sequence shown here is derived from an EMBL/GenBank/DDBJ whole genome shotgun (WGS) entry which is preliminary data.</text>
</comment>
<keyword evidence="1" id="KW-1133">Transmembrane helix</keyword>